<dbReference type="AlphaFoldDB" id="A0A9D9EN08"/>
<feature type="transmembrane region" description="Helical" evidence="10">
    <location>
        <begin position="12"/>
        <end position="31"/>
    </location>
</feature>
<dbReference type="InterPro" id="IPR050222">
    <property type="entry name" value="MATE_MdtK"/>
</dbReference>
<feature type="transmembrane region" description="Helical" evidence="10">
    <location>
        <begin position="319"/>
        <end position="343"/>
    </location>
</feature>
<keyword evidence="5 10" id="KW-0812">Transmembrane</keyword>
<organism evidence="11 12">
    <name type="scientific">Candidatus Avitreponema avistercoris</name>
    <dbReference type="NCBI Taxonomy" id="2840705"/>
    <lineage>
        <taxon>Bacteria</taxon>
        <taxon>Pseudomonadati</taxon>
        <taxon>Spirochaetota</taxon>
        <taxon>Spirochaetia</taxon>
        <taxon>Spirochaetales</taxon>
        <taxon>Candidatus Avitreponema</taxon>
    </lineage>
</organism>
<evidence type="ECO:0000256" key="6">
    <source>
        <dbReference type="ARBA" id="ARBA00022989"/>
    </source>
</evidence>
<feature type="transmembrane region" description="Helical" evidence="10">
    <location>
        <begin position="281"/>
        <end position="298"/>
    </location>
</feature>
<dbReference type="GO" id="GO:0006811">
    <property type="term" value="P:monoatomic ion transport"/>
    <property type="evidence" value="ECO:0007669"/>
    <property type="project" value="UniProtKB-KW"/>
</dbReference>
<evidence type="ECO:0000256" key="3">
    <source>
        <dbReference type="ARBA" id="ARBA00022449"/>
    </source>
</evidence>
<evidence type="ECO:0000256" key="1">
    <source>
        <dbReference type="ARBA" id="ARBA00004651"/>
    </source>
</evidence>
<evidence type="ECO:0000256" key="5">
    <source>
        <dbReference type="ARBA" id="ARBA00022692"/>
    </source>
</evidence>
<feature type="transmembrane region" description="Helical" evidence="10">
    <location>
        <begin position="90"/>
        <end position="114"/>
    </location>
</feature>
<keyword evidence="4" id="KW-1003">Cell membrane</keyword>
<name>A0A9D9EN08_9SPIR</name>
<dbReference type="GO" id="GO:0015297">
    <property type="term" value="F:antiporter activity"/>
    <property type="evidence" value="ECO:0007669"/>
    <property type="project" value="UniProtKB-KW"/>
</dbReference>
<gene>
    <name evidence="11" type="ORF">IAA96_05040</name>
</gene>
<dbReference type="PANTHER" id="PTHR43298">
    <property type="entry name" value="MULTIDRUG RESISTANCE PROTEIN NORM-RELATED"/>
    <property type="match status" value="1"/>
</dbReference>
<protein>
    <recommendedName>
        <fullName evidence="9">Multidrug-efflux transporter</fullName>
    </recommendedName>
</protein>
<evidence type="ECO:0000256" key="8">
    <source>
        <dbReference type="ARBA" id="ARBA00023136"/>
    </source>
</evidence>
<evidence type="ECO:0000256" key="9">
    <source>
        <dbReference type="ARBA" id="ARBA00031636"/>
    </source>
</evidence>
<feature type="transmembrane region" description="Helical" evidence="10">
    <location>
        <begin position="51"/>
        <end position="78"/>
    </location>
</feature>
<keyword evidence="7" id="KW-0406">Ion transport</keyword>
<dbReference type="InterPro" id="IPR002528">
    <property type="entry name" value="MATE_fam"/>
</dbReference>
<dbReference type="GO" id="GO:0042910">
    <property type="term" value="F:xenobiotic transmembrane transporter activity"/>
    <property type="evidence" value="ECO:0007669"/>
    <property type="project" value="InterPro"/>
</dbReference>
<reference evidence="11" key="1">
    <citation type="submission" date="2020-10" db="EMBL/GenBank/DDBJ databases">
        <authorList>
            <person name="Gilroy R."/>
        </authorList>
    </citation>
    <scope>NUCLEOTIDE SEQUENCE</scope>
    <source>
        <strain evidence="11">B3-4054</strain>
    </source>
</reference>
<evidence type="ECO:0000256" key="2">
    <source>
        <dbReference type="ARBA" id="ARBA00022448"/>
    </source>
</evidence>
<evidence type="ECO:0000313" key="11">
    <source>
        <dbReference type="EMBL" id="MBO8450454.1"/>
    </source>
</evidence>
<dbReference type="NCBIfam" id="TIGR00797">
    <property type="entry name" value="matE"/>
    <property type="match status" value="1"/>
</dbReference>
<keyword evidence="8 10" id="KW-0472">Membrane</keyword>
<feature type="transmembrane region" description="Helical" evidence="10">
    <location>
        <begin position="134"/>
        <end position="155"/>
    </location>
</feature>
<evidence type="ECO:0000256" key="7">
    <source>
        <dbReference type="ARBA" id="ARBA00023065"/>
    </source>
</evidence>
<comment type="caution">
    <text evidence="11">The sequence shown here is derived from an EMBL/GenBank/DDBJ whole genome shotgun (WGS) entry which is preliminary data.</text>
</comment>
<accession>A0A9D9EN08</accession>
<sequence length="457" mass="49721">MVKDFTAGPLAKEMFVFSLPLMASNLLQVLFNMSDLAVVGRFSGFTALGAVGSTSILVTLFTGFLIGISSGVNVLAAFYTGAKRQHDLDFTVHSAGILCLFAGVILGFTGILFSRPVLLLLGTKPELLDGALRYFRIYMFGMPALGIYNFCNGALSAEGDTRRPLFFMMFAGILNVALNLFFVLAVGLAESGVAIASVLSQYTAAGMALIFLFRKKEGVRLGQKNIRFDIYKTARMLKIGIPAGIQYGIFGFANLFIQAGVNSFDASVVSGNAAAANADPLVYDVMAAFYTAGACFIGQNHGAGKKDRIRRSLFLSMGYAFCTALLFGFFLFFEGGLFLSLFTKEAAVKSAGLERLQIMAFSYCISAFMDSLIAASRGLGKTVMPTIFVIFGSCIFRIVWVYTVFARFRTLTALYLLYPISWTLTAIAEAVYFIRIFRQEFPSGPAGKSRIPDIRRD</sequence>
<dbReference type="InterPro" id="IPR048279">
    <property type="entry name" value="MdtK-like"/>
</dbReference>
<dbReference type="GO" id="GO:0005886">
    <property type="term" value="C:plasma membrane"/>
    <property type="evidence" value="ECO:0007669"/>
    <property type="project" value="UniProtKB-SubCell"/>
</dbReference>
<feature type="transmembrane region" description="Helical" evidence="10">
    <location>
        <begin position="414"/>
        <end position="434"/>
    </location>
</feature>
<dbReference type="CDD" id="cd13138">
    <property type="entry name" value="MATE_yoeA_like"/>
    <property type="match status" value="1"/>
</dbReference>
<proteinExistence type="predicted"/>
<evidence type="ECO:0000256" key="4">
    <source>
        <dbReference type="ARBA" id="ARBA00022475"/>
    </source>
</evidence>
<feature type="transmembrane region" description="Helical" evidence="10">
    <location>
        <begin position="387"/>
        <end position="408"/>
    </location>
</feature>
<dbReference type="PIRSF" id="PIRSF006603">
    <property type="entry name" value="DinF"/>
    <property type="match status" value="1"/>
</dbReference>
<keyword evidence="3" id="KW-0050">Antiport</keyword>
<comment type="subcellular location">
    <subcellularLocation>
        <location evidence="1">Cell membrane</location>
        <topology evidence="1">Multi-pass membrane protein</topology>
    </subcellularLocation>
</comment>
<feature type="transmembrane region" description="Helical" evidence="10">
    <location>
        <begin position="234"/>
        <end position="261"/>
    </location>
</feature>
<feature type="transmembrane region" description="Helical" evidence="10">
    <location>
        <begin position="194"/>
        <end position="213"/>
    </location>
</feature>
<dbReference type="Pfam" id="PF01554">
    <property type="entry name" value="MatE"/>
    <property type="match status" value="2"/>
</dbReference>
<keyword evidence="2" id="KW-0813">Transport</keyword>
<dbReference type="PANTHER" id="PTHR43298:SF2">
    <property type="entry name" value="FMN_FAD EXPORTER YEEO-RELATED"/>
    <property type="match status" value="1"/>
</dbReference>
<evidence type="ECO:0000256" key="10">
    <source>
        <dbReference type="SAM" id="Phobius"/>
    </source>
</evidence>
<dbReference type="Proteomes" id="UP000823616">
    <property type="component" value="Unassembled WGS sequence"/>
</dbReference>
<keyword evidence="6 10" id="KW-1133">Transmembrane helix</keyword>
<dbReference type="EMBL" id="JADIMS010000083">
    <property type="protein sequence ID" value="MBO8450454.1"/>
    <property type="molecule type" value="Genomic_DNA"/>
</dbReference>
<reference evidence="11" key="2">
    <citation type="journal article" date="2021" name="PeerJ">
        <title>Extensive microbial diversity within the chicken gut microbiome revealed by metagenomics and culture.</title>
        <authorList>
            <person name="Gilroy R."/>
            <person name="Ravi A."/>
            <person name="Getino M."/>
            <person name="Pursley I."/>
            <person name="Horton D.L."/>
            <person name="Alikhan N.F."/>
            <person name="Baker D."/>
            <person name="Gharbi K."/>
            <person name="Hall N."/>
            <person name="Watson M."/>
            <person name="Adriaenssens E.M."/>
            <person name="Foster-Nyarko E."/>
            <person name="Jarju S."/>
            <person name="Secka A."/>
            <person name="Antonio M."/>
            <person name="Oren A."/>
            <person name="Chaudhuri R.R."/>
            <person name="La Ragione R."/>
            <person name="Hildebrand F."/>
            <person name="Pallen M.J."/>
        </authorList>
    </citation>
    <scope>NUCLEOTIDE SEQUENCE</scope>
    <source>
        <strain evidence="11">B3-4054</strain>
    </source>
</reference>
<evidence type="ECO:0000313" key="12">
    <source>
        <dbReference type="Proteomes" id="UP000823616"/>
    </source>
</evidence>
<feature type="transmembrane region" description="Helical" evidence="10">
    <location>
        <begin position="167"/>
        <end position="188"/>
    </location>
</feature>